<comment type="caution">
    <text evidence="1">The sequence shown here is derived from an EMBL/GenBank/DDBJ whole genome shotgun (WGS) entry which is preliminary data.</text>
</comment>
<accession>A0ACB8Q4E8</accession>
<organism evidence="1 2">
    <name type="scientific">Vararia minispora EC-137</name>
    <dbReference type="NCBI Taxonomy" id="1314806"/>
    <lineage>
        <taxon>Eukaryota</taxon>
        <taxon>Fungi</taxon>
        <taxon>Dikarya</taxon>
        <taxon>Basidiomycota</taxon>
        <taxon>Agaricomycotina</taxon>
        <taxon>Agaricomycetes</taxon>
        <taxon>Russulales</taxon>
        <taxon>Lachnocladiaceae</taxon>
        <taxon>Vararia</taxon>
    </lineage>
</organism>
<dbReference type="EMBL" id="MU274832">
    <property type="protein sequence ID" value="KAI0026320.1"/>
    <property type="molecule type" value="Genomic_DNA"/>
</dbReference>
<reference evidence="1" key="1">
    <citation type="submission" date="2021-02" db="EMBL/GenBank/DDBJ databases">
        <authorList>
            <consortium name="DOE Joint Genome Institute"/>
            <person name="Ahrendt S."/>
            <person name="Looney B.P."/>
            <person name="Miyauchi S."/>
            <person name="Morin E."/>
            <person name="Drula E."/>
            <person name="Courty P.E."/>
            <person name="Chicoki N."/>
            <person name="Fauchery L."/>
            <person name="Kohler A."/>
            <person name="Kuo A."/>
            <person name="Labutti K."/>
            <person name="Pangilinan J."/>
            <person name="Lipzen A."/>
            <person name="Riley R."/>
            <person name="Andreopoulos W."/>
            <person name="He G."/>
            <person name="Johnson J."/>
            <person name="Barry K.W."/>
            <person name="Grigoriev I.V."/>
            <person name="Nagy L."/>
            <person name="Hibbett D."/>
            <person name="Henrissat B."/>
            <person name="Matheny P.B."/>
            <person name="Labbe J."/>
            <person name="Martin F."/>
        </authorList>
    </citation>
    <scope>NUCLEOTIDE SEQUENCE</scope>
    <source>
        <strain evidence="1">EC-137</strain>
    </source>
</reference>
<name>A0ACB8Q4E8_9AGAM</name>
<proteinExistence type="predicted"/>
<dbReference type="Proteomes" id="UP000814128">
    <property type="component" value="Unassembled WGS sequence"/>
</dbReference>
<evidence type="ECO:0000313" key="2">
    <source>
        <dbReference type="Proteomes" id="UP000814128"/>
    </source>
</evidence>
<keyword evidence="2" id="KW-1185">Reference proteome</keyword>
<reference evidence="1" key="2">
    <citation type="journal article" date="2022" name="New Phytol.">
        <title>Evolutionary transition to the ectomycorrhizal habit in the genomes of a hyperdiverse lineage of mushroom-forming fungi.</title>
        <authorList>
            <person name="Looney B."/>
            <person name="Miyauchi S."/>
            <person name="Morin E."/>
            <person name="Drula E."/>
            <person name="Courty P.E."/>
            <person name="Kohler A."/>
            <person name="Kuo A."/>
            <person name="LaButti K."/>
            <person name="Pangilinan J."/>
            <person name="Lipzen A."/>
            <person name="Riley R."/>
            <person name="Andreopoulos W."/>
            <person name="He G."/>
            <person name="Johnson J."/>
            <person name="Nolan M."/>
            <person name="Tritt A."/>
            <person name="Barry K.W."/>
            <person name="Grigoriev I.V."/>
            <person name="Nagy L.G."/>
            <person name="Hibbett D."/>
            <person name="Henrissat B."/>
            <person name="Matheny P.B."/>
            <person name="Labbe J."/>
            <person name="Martin F.M."/>
        </authorList>
    </citation>
    <scope>NUCLEOTIDE SEQUENCE</scope>
    <source>
        <strain evidence="1">EC-137</strain>
    </source>
</reference>
<protein>
    <submittedName>
        <fullName evidence="1">Uncharacterized protein</fullName>
    </submittedName>
</protein>
<sequence length="240" mass="26241">MLKEGQTQQVRGTVQDASAEPGVSSDDCDAFVSFAPGAAVREATLSAGAQDALYALYNAAAKRVRFEWERHPPHASFLSSQATFVGSLTLSSRRITPVLESRSKNSPAQSAIVKIFVDRVAHVAEVLRLFYHRQPGVEESGDRLFAEVRWLVCASTAPTQIAPNPWAAFPELDVRFWVYGAYTPTSTPGAPPCIVPARAIRCQLARGALRTKKGRYWVTTSFERDADMMGVDVLSPEIQA</sequence>
<gene>
    <name evidence="1" type="ORF">K488DRAFT_75435</name>
</gene>
<evidence type="ECO:0000313" key="1">
    <source>
        <dbReference type="EMBL" id="KAI0026320.1"/>
    </source>
</evidence>